<comment type="similarity">
    <text evidence="1 4">Belongs to the glutathione peroxidase family.</text>
</comment>
<dbReference type="PANTHER" id="PTHR11592:SF78">
    <property type="entry name" value="GLUTATHIONE PEROXIDASE"/>
    <property type="match status" value="1"/>
</dbReference>
<dbReference type="SUPFAM" id="SSF52833">
    <property type="entry name" value="Thioredoxin-like"/>
    <property type="match status" value="1"/>
</dbReference>
<feature type="domain" description="Thioredoxin" evidence="6">
    <location>
        <begin position="44"/>
        <end position="205"/>
    </location>
</feature>
<dbReference type="Pfam" id="PF00255">
    <property type="entry name" value="GSHPx"/>
    <property type="match status" value="1"/>
</dbReference>
<evidence type="ECO:0000256" key="3">
    <source>
        <dbReference type="ARBA" id="ARBA00023002"/>
    </source>
</evidence>
<dbReference type="PROSITE" id="PS51355">
    <property type="entry name" value="GLUTATHIONE_PEROXID_3"/>
    <property type="match status" value="1"/>
</dbReference>
<keyword evidence="3 4" id="KW-0560">Oxidoreductase</keyword>
<gene>
    <name evidence="7" type="ORF">GCM10022250_20950</name>
</gene>
<dbReference type="GO" id="GO:0004601">
    <property type="term" value="F:peroxidase activity"/>
    <property type="evidence" value="ECO:0007669"/>
    <property type="project" value="UniProtKB-KW"/>
</dbReference>
<evidence type="ECO:0000256" key="5">
    <source>
        <dbReference type="SAM" id="SignalP"/>
    </source>
</evidence>
<keyword evidence="8" id="KW-1185">Reference proteome</keyword>
<evidence type="ECO:0000256" key="4">
    <source>
        <dbReference type="RuleBase" id="RU000499"/>
    </source>
</evidence>
<name>A0ABP7Y3T8_9FLAO</name>
<dbReference type="InterPro" id="IPR029759">
    <property type="entry name" value="GPX_AS"/>
</dbReference>
<protein>
    <recommendedName>
        <fullName evidence="4">Glutathione peroxidase</fullName>
    </recommendedName>
</protein>
<accession>A0ABP7Y3T8</accession>
<dbReference type="Proteomes" id="UP001501333">
    <property type="component" value="Unassembled WGS sequence"/>
</dbReference>
<evidence type="ECO:0000259" key="6">
    <source>
        <dbReference type="PROSITE" id="PS51352"/>
    </source>
</evidence>
<dbReference type="EMBL" id="BAABAO010000006">
    <property type="protein sequence ID" value="GAA4130265.1"/>
    <property type="molecule type" value="Genomic_DNA"/>
</dbReference>
<organism evidence="7 8">
    <name type="scientific">Flavobacterium chungbukense</name>
    <dbReference type="NCBI Taxonomy" id="877464"/>
    <lineage>
        <taxon>Bacteria</taxon>
        <taxon>Pseudomonadati</taxon>
        <taxon>Bacteroidota</taxon>
        <taxon>Flavobacteriia</taxon>
        <taxon>Flavobacteriales</taxon>
        <taxon>Flavobacteriaceae</taxon>
        <taxon>Flavobacterium</taxon>
    </lineage>
</organism>
<feature type="chain" id="PRO_5047043894" description="Glutathione peroxidase" evidence="5">
    <location>
        <begin position="35"/>
        <end position="205"/>
    </location>
</feature>
<dbReference type="CDD" id="cd00340">
    <property type="entry name" value="GSH_Peroxidase"/>
    <property type="match status" value="1"/>
</dbReference>
<keyword evidence="5" id="KW-0732">Signal</keyword>
<dbReference type="InterPro" id="IPR013766">
    <property type="entry name" value="Thioredoxin_domain"/>
</dbReference>
<dbReference type="PANTHER" id="PTHR11592">
    <property type="entry name" value="GLUTATHIONE PEROXIDASE"/>
    <property type="match status" value="1"/>
</dbReference>
<sequence>MKSILANFIKNYQMKNIAILVCSALFMIASQIQAQTSHKPKKEVMAKQNIYQFKVEDLSGDTFDFASLKGKKVMIVNTASKCGLTPQYKDLEAVYKEYKDKGFVIVGFPANNFASQEPGTAKEIETFCQQNYGVTFPMMNKVSVKGSDMCEVYKFLTEKSKNGLQDSEVEWNFQKYLINEKGELVKVIKPRTLVTDPEVINWIKS</sequence>
<evidence type="ECO:0000313" key="8">
    <source>
        <dbReference type="Proteomes" id="UP001501333"/>
    </source>
</evidence>
<evidence type="ECO:0000256" key="2">
    <source>
        <dbReference type="ARBA" id="ARBA00022559"/>
    </source>
</evidence>
<proteinExistence type="inferred from homology"/>
<comment type="caution">
    <text evidence="7">The sequence shown here is derived from an EMBL/GenBank/DDBJ whole genome shotgun (WGS) entry which is preliminary data.</text>
</comment>
<dbReference type="PRINTS" id="PR01011">
    <property type="entry name" value="GLUTPROXDASE"/>
</dbReference>
<feature type="signal peptide" evidence="5">
    <location>
        <begin position="1"/>
        <end position="34"/>
    </location>
</feature>
<dbReference type="PROSITE" id="PS51352">
    <property type="entry name" value="THIOREDOXIN_2"/>
    <property type="match status" value="1"/>
</dbReference>
<keyword evidence="2 4" id="KW-0575">Peroxidase</keyword>
<dbReference type="InterPro" id="IPR036249">
    <property type="entry name" value="Thioredoxin-like_sf"/>
</dbReference>
<evidence type="ECO:0000313" key="7">
    <source>
        <dbReference type="EMBL" id="GAA4130265.1"/>
    </source>
</evidence>
<dbReference type="Gene3D" id="3.40.30.10">
    <property type="entry name" value="Glutaredoxin"/>
    <property type="match status" value="1"/>
</dbReference>
<dbReference type="PROSITE" id="PS00460">
    <property type="entry name" value="GLUTATHIONE_PEROXID_1"/>
    <property type="match status" value="1"/>
</dbReference>
<dbReference type="InterPro" id="IPR000889">
    <property type="entry name" value="Glutathione_peroxidase"/>
</dbReference>
<reference evidence="8" key="1">
    <citation type="journal article" date="2019" name="Int. J. Syst. Evol. Microbiol.">
        <title>The Global Catalogue of Microorganisms (GCM) 10K type strain sequencing project: providing services to taxonomists for standard genome sequencing and annotation.</title>
        <authorList>
            <consortium name="The Broad Institute Genomics Platform"/>
            <consortium name="The Broad Institute Genome Sequencing Center for Infectious Disease"/>
            <person name="Wu L."/>
            <person name="Ma J."/>
        </authorList>
    </citation>
    <scope>NUCLEOTIDE SEQUENCE [LARGE SCALE GENOMIC DNA]</scope>
    <source>
        <strain evidence="8">JCM 17386</strain>
    </source>
</reference>
<dbReference type="PIRSF" id="PIRSF000303">
    <property type="entry name" value="Glutathion_perox"/>
    <property type="match status" value="1"/>
</dbReference>
<evidence type="ECO:0000256" key="1">
    <source>
        <dbReference type="ARBA" id="ARBA00006926"/>
    </source>
</evidence>